<dbReference type="Proteomes" id="UP000821845">
    <property type="component" value="Chromosome 1"/>
</dbReference>
<gene>
    <name evidence="1" type="ORF">HPB50_023896</name>
</gene>
<proteinExistence type="predicted"/>
<sequence length="230" mass="25065">MANTQDKNASQQEPICPVVVIEDRVARLAAPEPPIPDCDFPTCLRDVWKKFAERTALIDHITEERCTYGELEERCSRIANGLPSLGFGPGDMAGFYCVSSMSSIVAFYGVLLAGGRVVLAKSNLSQCELCSHLEDCHPSIVFCDDDKVDQVVRAQKEIASIKKVVVFGRHAKAHPFESLSKTPLPERQAQPDSADPNTLLLILCSSGTTGKPKKVMITHRNAVAHFISAG</sequence>
<protein>
    <submittedName>
        <fullName evidence="1">Uncharacterized protein</fullName>
    </submittedName>
</protein>
<reference evidence="1" key="1">
    <citation type="submission" date="2020-05" db="EMBL/GenBank/DDBJ databases">
        <title>Large-scale comparative analyses of tick genomes elucidate their genetic diversity and vector capacities.</title>
        <authorList>
            <person name="Jia N."/>
            <person name="Wang J."/>
            <person name="Shi W."/>
            <person name="Du L."/>
            <person name="Sun Y."/>
            <person name="Zhan W."/>
            <person name="Jiang J."/>
            <person name="Wang Q."/>
            <person name="Zhang B."/>
            <person name="Ji P."/>
            <person name="Sakyi L.B."/>
            <person name="Cui X."/>
            <person name="Yuan T."/>
            <person name="Jiang B."/>
            <person name="Yang W."/>
            <person name="Lam T.T.-Y."/>
            <person name="Chang Q."/>
            <person name="Ding S."/>
            <person name="Wang X."/>
            <person name="Zhu J."/>
            <person name="Ruan X."/>
            <person name="Zhao L."/>
            <person name="Wei J."/>
            <person name="Que T."/>
            <person name="Du C."/>
            <person name="Cheng J."/>
            <person name="Dai P."/>
            <person name="Han X."/>
            <person name="Huang E."/>
            <person name="Gao Y."/>
            <person name="Liu J."/>
            <person name="Shao H."/>
            <person name="Ye R."/>
            <person name="Li L."/>
            <person name="Wei W."/>
            <person name="Wang X."/>
            <person name="Wang C."/>
            <person name="Yang T."/>
            <person name="Huo Q."/>
            <person name="Li W."/>
            <person name="Guo W."/>
            <person name="Chen H."/>
            <person name="Zhou L."/>
            <person name="Ni X."/>
            <person name="Tian J."/>
            <person name="Zhou Y."/>
            <person name="Sheng Y."/>
            <person name="Liu T."/>
            <person name="Pan Y."/>
            <person name="Xia L."/>
            <person name="Li J."/>
            <person name="Zhao F."/>
            <person name="Cao W."/>
        </authorList>
    </citation>
    <scope>NUCLEOTIDE SEQUENCE</scope>
    <source>
        <strain evidence="1">Hyas-2018</strain>
    </source>
</reference>
<organism evidence="1 2">
    <name type="scientific">Hyalomma asiaticum</name>
    <name type="common">Tick</name>
    <dbReference type="NCBI Taxonomy" id="266040"/>
    <lineage>
        <taxon>Eukaryota</taxon>
        <taxon>Metazoa</taxon>
        <taxon>Ecdysozoa</taxon>
        <taxon>Arthropoda</taxon>
        <taxon>Chelicerata</taxon>
        <taxon>Arachnida</taxon>
        <taxon>Acari</taxon>
        <taxon>Parasitiformes</taxon>
        <taxon>Ixodida</taxon>
        <taxon>Ixodoidea</taxon>
        <taxon>Ixodidae</taxon>
        <taxon>Hyalomminae</taxon>
        <taxon>Hyalomma</taxon>
    </lineage>
</organism>
<comment type="caution">
    <text evidence="1">The sequence shown here is derived from an EMBL/GenBank/DDBJ whole genome shotgun (WGS) entry which is preliminary data.</text>
</comment>
<evidence type="ECO:0000313" key="1">
    <source>
        <dbReference type="EMBL" id="KAH6948389.1"/>
    </source>
</evidence>
<name>A0ACB7TQE1_HYAAI</name>
<dbReference type="EMBL" id="CM023481">
    <property type="protein sequence ID" value="KAH6948389.1"/>
    <property type="molecule type" value="Genomic_DNA"/>
</dbReference>
<evidence type="ECO:0000313" key="2">
    <source>
        <dbReference type="Proteomes" id="UP000821845"/>
    </source>
</evidence>
<keyword evidence="2" id="KW-1185">Reference proteome</keyword>
<accession>A0ACB7TQE1</accession>